<dbReference type="InterPro" id="IPR001387">
    <property type="entry name" value="Cro/C1-type_HTH"/>
</dbReference>
<dbReference type="CDD" id="cd00093">
    <property type="entry name" value="HTH_XRE"/>
    <property type="match status" value="1"/>
</dbReference>
<proteinExistence type="predicted"/>
<dbReference type="PROSITE" id="PS50943">
    <property type="entry name" value="HTH_CROC1"/>
    <property type="match status" value="1"/>
</dbReference>
<dbReference type="SUPFAM" id="SSF47413">
    <property type="entry name" value="lambda repressor-like DNA-binding domains"/>
    <property type="match status" value="1"/>
</dbReference>
<dbReference type="Pfam" id="PF01381">
    <property type="entry name" value="HTH_3"/>
    <property type="match status" value="1"/>
</dbReference>
<reference evidence="2" key="1">
    <citation type="submission" date="2022-11" db="EMBL/GenBank/DDBJ databases">
        <authorList>
            <person name="Somphong A."/>
            <person name="Phongsopitanun W."/>
        </authorList>
    </citation>
    <scope>NUCLEOTIDE SEQUENCE</scope>
    <source>
        <strain evidence="2">Pm04-4</strain>
    </source>
</reference>
<evidence type="ECO:0000313" key="2">
    <source>
        <dbReference type="EMBL" id="MCY1141345.1"/>
    </source>
</evidence>
<dbReference type="Proteomes" id="UP001151002">
    <property type="component" value="Unassembled WGS sequence"/>
</dbReference>
<feature type="domain" description="HTH cro/C1-type" evidence="1">
    <location>
        <begin position="29"/>
        <end position="71"/>
    </location>
</feature>
<dbReference type="InterPro" id="IPR010982">
    <property type="entry name" value="Lambda_DNA-bd_dom_sf"/>
</dbReference>
<organism evidence="2 3">
    <name type="scientific">Paractinoplanes pyxinae</name>
    <dbReference type="NCBI Taxonomy" id="2997416"/>
    <lineage>
        <taxon>Bacteria</taxon>
        <taxon>Bacillati</taxon>
        <taxon>Actinomycetota</taxon>
        <taxon>Actinomycetes</taxon>
        <taxon>Micromonosporales</taxon>
        <taxon>Micromonosporaceae</taxon>
        <taxon>Paractinoplanes</taxon>
    </lineage>
</organism>
<evidence type="ECO:0000313" key="3">
    <source>
        <dbReference type="Proteomes" id="UP001151002"/>
    </source>
</evidence>
<keyword evidence="3" id="KW-1185">Reference proteome</keyword>
<dbReference type="EMBL" id="JAPNTZ010000009">
    <property type="protein sequence ID" value="MCY1141345.1"/>
    <property type="molecule type" value="Genomic_DNA"/>
</dbReference>
<name>A0ABT4B6V8_9ACTN</name>
<protein>
    <submittedName>
        <fullName evidence="2">Helix-turn-helix domain-containing protein</fullName>
    </submittedName>
</protein>
<comment type="caution">
    <text evidence="2">The sequence shown here is derived from an EMBL/GenBank/DDBJ whole genome shotgun (WGS) entry which is preliminary data.</text>
</comment>
<gene>
    <name evidence="2" type="ORF">OWR29_25385</name>
</gene>
<sequence>MPTRDWPQQEAFLRQLDELKIRHNIRHDSALAELAGISHTAISNWRKGKQRPSATLITRIATATDEPTRPLLAVAGLIEGQDDDANPLGDLDPLLQRIIAMYRASSPAQREVLISTLTPTVNMIASLQELERQAAEAVKKRSS</sequence>
<dbReference type="Gene3D" id="1.10.260.40">
    <property type="entry name" value="lambda repressor-like DNA-binding domains"/>
    <property type="match status" value="1"/>
</dbReference>
<accession>A0ABT4B6V8</accession>
<dbReference type="RefSeq" id="WP_267565732.1">
    <property type="nucleotide sequence ID" value="NZ_JAPNTZ010000009.1"/>
</dbReference>
<evidence type="ECO:0000259" key="1">
    <source>
        <dbReference type="PROSITE" id="PS50943"/>
    </source>
</evidence>